<gene>
    <name evidence="3" type="ORF">IWZ03DRAFT_152281</name>
</gene>
<feature type="coiled-coil region" evidence="1">
    <location>
        <begin position="226"/>
        <end position="414"/>
    </location>
</feature>
<dbReference type="EMBL" id="JBBPHU010000004">
    <property type="protein sequence ID" value="KAK7518640.1"/>
    <property type="molecule type" value="Genomic_DNA"/>
</dbReference>
<feature type="compositionally biased region" description="Polar residues" evidence="2">
    <location>
        <begin position="1080"/>
        <end position="1099"/>
    </location>
</feature>
<dbReference type="PANTHER" id="PTHR45615:SF80">
    <property type="entry name" value="GRIP DOMAIN-CONTAINING PROTEIN"/>
    <property type="match status" value="1"/>
</dbReference>
<evidence type="ECO:0000256" key="1">
    <source>
        <dbReference type="SAM" id="Coils"/>
    </source>
</evidence>
<sequence length="1117" mass="126397">MSNRRTSLSLFPSPPPSANRRPQHTASSTVREETGVPIPNVSQPPSGHDTREKLRSVIQGEHAATAESICQLRRLAVRLVVNIHVKEVKTAQAARSLAQSRRNDYLQSRKHEGRIAQLQVTLAQYERRNRELLHHLESNDQFALQSQNPQLVQLKPHRLIAARRPSSTSNSTSNSSSLPSSTLQRGASFTTGSHSVKSPDGASDLYEAQKINNRLIKAKKQSDHALLLCRSRIAALQEEYQQSQKNARNLDALLQEYKSKSKALEAEKAKLEDNLKATQEKLATSAKSEETLQVELEMHRAKIAKLEKECLQSRQRITVLEDSWSGIEERLVSFKLQLKSLEREKFSLQQEFSTIRQKFNVSEDSQSEIRTDLASKDSEITSMREKLRQTQKTAETLQSTAEFFEDAANQLSNKIESASGPTVILEKQLQATEATREGIEKDLDHLLSANKLSEDALKAAIEAKTALYFQLHEIEVQKSRIQNELMNMRSKIEVSDMNEAKVKRQVDDLVQSRRSVQNQLREALRKLDVEEQKNPEAASELDQLRAAKVDLEHKLKQAKTSTGNLQEELSATRRRLANAEKSKDQLMAQFEESQKNNTNLLSDVHQLKRDKAIAESELNTALKGRASLESNARSSRTKLLVAETNEVNLQAKLSAAEQEVENLRRVMREAMRAEGSLEARIAVAEDELADLRKANEELESLLSEAENGMEAAERTAELTGMKLLDASARLETAEGDLIEYRHKLLATEHQLRQLQQDQEEKLSFNYDTPPVETPVMEGSSSRSYSFVEETAIKIEDVNELERTSGEFETELSRIESELQILRENKRTFHRMVKSLRRHGEALQILDEWCTAPIPEAEKTLPPFPPMDFYGRGTPSSQNVRKLTELELSDWAREFERVRMLRDENIVQLEGLKRSHSTFKKGFLQENEVDFQQQREQSPAKPQRRNIFRIFQWSASHKSTPWHKRKMQPKPLPPTPSPPTESSGPSAATAPQAGALRRSTFASREYGRESEVAQKDAELIFDVETRTWQTPGITESLNPTSKTPSPITRNDYSSLTRTILTDPSSSHKPPSRRSHPVQLSRPATAQSSNRDSDSGVSLSTAAEERKTWTSSLKRRIGL</sequence>
<evidence type="ECO:0000313" key="4">
    <source>
        <dbReference type="Proteomes" id="UP001363622"/>
    </source>
</evidence>
<feature type="region of interest" description="Disordered" evidence="2">
    <location>
        <begin position="1"/>
        <end position="52"/>
    </location>
</feature>
<feature type="coiled-coil region" evidence="1">
    <location>
        <begin position="471"/>
        <end position="757"/>
    </location>
</feature>
<feature type="compositionally biased region" description="Pro residues" evidence="2">
    <location>
        <begin position="969"/>
        <end position="978"/>
    </location>
</feature>
<feature type="region of interest" description="Disordered" evidence="2">
    <location>
        <begin position="956"/>
        <end position="995"/>
    </location>
</feature>
<evidence type="ECO:0000313" key="3">
    <source>
        <dbReference type="EMBL" id="KAK7518640.1"/>
    </source>
</evidence>
<dbReference type="SUPFAM" id="SSF57997">
    <property type="entry name" value="Tropomyosin"/>
    <property type="match status" value="1"/>
</dbReference>
<feature type="compositionally biased region" description="Polar residues" evidence="2">
    <location>
        <begin position="184"/>
        <end position="196"/>
    </location>
</feature>
<keyword evidence="4" id="KW-1185">Reference proteome</keyword>
<evidence type="ECO:0000256" key="2">
    <source>
        <dbReference type="SAM" id="MobiDB-lite"/>
    </source>
</evidence>
<name>A0ABR1KNZ8_9PEZI</name>
<feature type="compositionally biased region" description="Low complexity" evidence="2">
    <location>
        <begin position="165"/>
        <end position="183"/>
    </location>
</feature>
<feature type="compositionally biased region" description="Low complexity" evidence="2">
    <location>
        <begin position="979"/>
        <end position="990"/>
    </location>
</feature>
<dbReference type="PANTHER" id="PTHR45615">
    <property type="entry name" value="MYOSIN HEAVY CHAIN, NON-MUSCLE"/>
    <property type="match status" value="1"/>
</dbReference>
<feature type="region of interest" description="Disordered" evidence="2">
    <location>
        <begin position="1030"/>
        <end position="1117"/>
    </location>
</feature>
<keyword evidence="1" id="KW-0175">Coiled coil</keyword>
<protein>
    <submittedName>
        <fullName evidence="3">Uncharacterized protein</fullName>
    </submittedName>
</protein>
<feature type="coiled-coil region" evidence="1">
    <location>
        <begin position="108"/>
        <end position="135"/>
    </location>
</feature>
<feature type="coiled-coil region" evidence="1">
    <location>
        <begin position="797"/>
        <end position="824"/>
    </location>
</feature>
<dbReference type="Proteomes" id="UP001363622">
    <property type="component" value="Unassembled WGS sequence"/>
</dbReference>
<feature type="compositionally biased region" description="Polar residues" evidence="2">
    <location>
        <begin position="1030"/>
        <end position="1061"/>
    </location>
</feature>
<organism evidence="3 4">
    <name type="scientific">Phyllosticta citriasiana</name>
    <dbReference type="NCBI Taxonomy" id="595635"/>
    <lineage>
        <taxon>Eukaryota</taxon>
        <taxon>Fungi</taxon>
        <taxon>Dikarya</taxon>
        <taxon>Ascomycota</taxon>
        <taxon>Pezizomycotina</taxon>
        <taxon>Dothideomycetes</taxon>
        <taxon>Dothideomycetes incertae sedis</taxon>
        <taxon>Botryosphaeriales</taxon>
        <taxon>Phyllostictaceae</taxon>
        <taxon>Phyllosticta</taxon>
    </lineage>
</organism>
<feature type="region of interest" description="Disordered" evidence="2">
    <location>
        <begin position="162"/>
        <end position="201"/>
    </location>
</feature>
<reference evidence="3 4" key="1">
    <citation type="submission" date="2024-04" db="EMBL/GenBank/DDBJ databases">
        <title>Phyllosticta paracitricarpa is synonymous to the EU quarantine fungus P. citricarpa based on phylogenomic analyses.</title>
        <authorList>
            <consortium name="Lawrence Berkeley National Laboratory"/>
            <person name="Van Ingen-Buijs V.A."/>
            <person name="Van Westerhoven A.C."/>
            <person name="Haridas S."/>
            <person name="Skiadas P."/>
            <person name="Martin F."/>
            <person name="Groenewald J.Z."/>
            <person name="Crous P.W."/>
            <person name="Seidl M.F."/>
        </authorList>
    </citation>
    <scope>NUCLEOTIDE SEQUENCE [LARGE SCALE GENOMIC DNA]</scope>
    <source>
        <strain evidence="3 4">CBS 123371</strain>
    </source>
</reference>
<comment type="caution">
    <text evidence="3">The sequence shown here is derived from an EMBL/GenBank/DDBJ whole genome shotgun (WGS) entry which is preliminary data.</text>
</comment>
<accession>A0ABR1KNZ8</accession>
<proteinExistence type="predicted"/>